<dbReference type="InterPro" id="IPR012347">
    <property type="entry name" value="Ferritin-like"/>
</dbReference>
<sequence>MTTTTMNSTTAPAAGTISPAIMAALTDQTIATDMLITAKTSIKDIAVALSETTSPQIRTLLRKQFDQAVTHHEQLTNYMMSKGWYTPTNITQQLKNDLQFVTKAINLQ</sequence>
<evidence type="ECO:0000256" key="1">
    <source>
        <dbReference type="ARBA" id="ARBA00022969"/>
    </source>
</evidence>
<keyword evidence="4" id="KW-0167">Capsid protein</keyword>
<dbReference type="EMBL" id="JBHLWN010000071">
    <property type="protein sequence ID" value="MFC0214226.1"/>
    <property type="molecule type" value="Genomic_DNA"/>
</dbReference>
<comment type="caution">
    <text evidence="4">The sequence shown here is derived from an EMBL/GenBank/DDBJ whole genome shotgun (WGS) entry which is preliminary data.</text>
</comment>
<dbReference type="RefSeq" id="WP_377471581.1">
    <property type="nucleotide sequence ID" value="NZ_JBHLWN010000071.1"/>
</dbReference>
<protein>
    <submittedName>
        <fullName evidence="4">Spore coat protein</fullName>
    </submittedName>
</protein>
<gene>
    <name evidence="4" type="ORF">ACFFK0_17495</name>
</gene>
<keyword evidence="4" id="KW-0946">Virion</keyword>
<comment type="subcellular location">
    <subcellularLocation>
        <location evidence="2">Spore coat</location>
    </subcellularLocation>
</comment>
<organism evidence="4 5">
    <name type="scientific">Paenibacillus chartarius</name>
    <dbReference type="NCBI Taxonomy" id="747481"/>
    <lineage>
        <taxon>Bacteria</taxon>
        <taxon>Bacillati</taxon>
        <taxon>Bacillota</taxon>
        <taxon>Bacilli</taxon>
        <taxon>Bacillales</taxon>
        <taxon>Paenibacillaceae</taxon>
        <taxon>Paenibacillus</taxon>
    </lineage>
</organism>
<dbReference type="Gene3D" id="1.20.1260.10">
    <property type="match status" value="1"/>
</dbReference>
<reference evidence="4 5" key="1">
    <citation type="submission" date="2024-09" db="EMBL/GenBank/DDBJ databases">
        <authorList>
            <person name="Sun Q."/>
            <person name="Mori K."/>
        </authorList>
    </citation>
    <scope>NUCLEOTIDE SEQUENCE [LARGE SCALE GENOMIC DNA]</scope>
    <source>
        <strain evidence="4 5">CCM 7759</strain>
    </source>
</reference>
<evidence type="ECO:0000313" key="5">
    <source>
        <dbReference type="Proteomes" id="UP001589776"/>
    </source>
</evidence>
<comment type="similarity">
    <text evidence="3">Belongs to the CotF family.</text>
</comment>
<dbReference type="Pfam" id="PF07875">
    <property type="entry name" value="Coat_F"/>
    <property type="match status" value="1"/>
</dbReference>
<evidence type="ECO:0000313" key="4">
    <source>
        <dbReference type="EMBL" id="MFC0214226.1"/>
    </source>
</evidence>
<accession>A0ABV6DNK5</accession>
<name>A0ABV6DNK5_9BACL</name>
<dbReference type="PANTHER" id="PTHR39183:SF1">
    <property type="entry name" value="SPORE COAT PROTEIN F-LIKE PROTEIN YHCQ"/>
    <property type="match status" value="1"/>
</dbReference>
<keyword evidence="5" id="KW-1185">Reference proteome</keyword>
<evidence type="ECO:0000256" key="3">
    <source>
        <dbReference type="ARBA" id="ARBA00024344"/>
    </source>
</evidence>
<proteinExistence type="inferred from homology"/>
<dbReference type="PANTHER" id="PTHR39183">
    <property type="entry name" value="SPORE COAT PROTEIN F-LIKE PROTEIN YHCQ"/>
    <property type="match status" value="1"/>
</dbReference>
<keyword evidence="1" id="KW-0749">Sporulation</keyword>
<dbReference type="InterPro" id="IPR012851">
    <property type="entry name" value="Spore_coat_CotF-like"/>
</dbReference>
<evidence type="ECO:0000256" key="2">
    <source>
        <dbReference type="ARBA" id="ARBA00024325"/>
    </source>
</evidence>
<dbReference type="Proteomes" id="UP001589776">
    <property type="component" value="Unassembled WGS sequence"/>
</dbReference>